<feature type="compositionally biased region" description="Basic residues" evidence="1">
    <location>
        <begin position="91"/>
        <end position="104"/>
    </location>
</feature>
<protein>
    <submittedName>
        <fullName evidence="2">Uncharacterized protein</fullName>
    </submittedName>
</protein>
<keyword evidence="3" id="KW-1185">Reference proteome</keyword>
<proteinExistence type="predicted"/>
<organism evidence="2 3">
    <name type="scientific">Rubus argutus</name>
    <name type="common">Southern blackberry</name>
    <dbReference type="NCBI Taxonomy" id="59490"/>
    <lineage>
        <taxon>Eukaryota</taxon>
        <taxon>Viridiplantae</taxon>
        <taxon>Streptophyta</taxon>
        <taxon>Embryophyta</taxon>
        <taxon>Tracheophyta</taxon>
        <taxon>Spermatophyta</taxon>
        <taxon>Magnoliopsida</taxon>
        <taxon>eudicotyledons</taxon>
        <taxon>Gunneridae</taxon>
        <taxon>Pentapetalae</taxon>
        <taxon>rosids</taxon>
        <taxon>fabids</taxon>
        <taxon>Rosales</taxon>
        <taxon>Rosaceae</taxon>
        <taxon>Rosoideae</taxon>
        <taxon>Rosoideae incertae sedis</taxon>
        <taxon>Rubus</taxon>
    </lineage>
</organism>
<comment type="caution">
    <text evidence="2">The sequence shown here is derived from an EMBL/GenBank/DDBJ whole genome shotgun (WGS) entry which is preliminary data.</text>
</comment>
<reference evidence="2 3" key="1">
    <citation type="journal article" date="2023" name="G3 (Bethesda)">
        <title>A chromosome-length genome assembly and annotation of blackberry (Rubus argutus, cv. 'Hillquist').</title>
        <authorList>
            <person name="Bruna T."/>
            <person name="Aryal R."/>
            <person name="Dudchenko O."/>
            <person name="Sargent D.J."/>
            <person name="Mead D."/>
            <person name="Buti M."/>
            <person name="Cavallini A."/>
            <person name="Hytonen T."/>
            <person name="Andres J."/>
            <person name="Pham M."/>
            <person name="Weisz D."/>
            <person name="Mascagni F."/>
            <person name="Usai G."/>
            <person name="Natali L."/>
            <person name="Bassil N."/>
            <person name="Fernandez G.E."/>
            <person name="Lomsadze A."/>
            <person name="Armour M."/>
            <person name="Olukolu B."/>
            <person name="Poorten T."/>
            <person name="Britton C."/>
            <person name="Davik J."/>
            <person name="Ashrafi H."/>
            <person name="Aiden E.L."/>
            <person name="Borodovsky M."/>
            <person name="Worthington M."/>
        </authorList>
    </citation>
    <scope>NUCLEOTIDE SEQUENCE [LARGE SCALE GENOMIC DNA]</scope>
    <source>
        <strain evidence="2">PI 553951</strain>
    </source>
</reference>
<accession>A0AAW1XIB2</accession>
<sequence>MESIDSLWFYGNVFCSRTTVSDLGAANSTPIKHVEEPVIEQVLKPMSPIVQDHKNESESEAGNSIPVTPRCAEVAEAVAYYCPSPREKEQRRRGRRSRSKRGLQRNRRKILGELDLGVPVKAEDSGSNWILLEENWGYNSQFNLSDNMAMKEHLKTWAYAVACTVR</sequence>
<gene>
    <name evidence="2" type="ORF">M0R45_013446</name>
</gene>
<feature type="region of interest" description="Disordered" evidence="1">
    <location>
        <begin position="85"/>
        <end position="104"/>
    </location>
</feature>
<name>A0AAW1XIB2_RUBAR</name>
<evidence type="ECO:0000256" key="1">
    <source>
        <dbReference type="SAM" id="MobiDB-lite"/>
    </source>
</evidence>
<evidence type="ECO:0000313" key="3">
    <source>
        <dbReference type="Proteomes" id="UP001457282"/>
    </source>
</evidence>
<dbReference type="AlphaFoldDB" id="A0AAW1XIB2"/>
<dbReference type="EMBL" id="JBEDUW010000003">
    <property type="protein sequence ID" value="KAK9936616.1"/>
    <property type="molecule type" value="Genomic_DNA"/>
</dbReference>
<dbReference type="Proteomes" id="UP001457282">
    <property type="component" value="Unassembled WGS sequence"/>
</dbReference>
<evidence type="ECO:0000313" key="2">
    <source>
        <dbReference type="EMBL" id="KAK9936616.1"/>
    </source>
</evidence>